<proteinExistence type="predicted"/>
<organism evidence="2">
    <name type="scientific">Trepomonas sp. PC1</name>
    <dbReference type="NCBI Taxonomy" id="1076344"/>
    <lineage>
        <taxon>Eukaryota</taxon>
        <taxon>Metamonada</taxon>
        <taxon>Diplomonadida</taxon>
        <taxon>Hexamitidae</taxon>
        <taxon>Hexamitinae</taxon>
        <taxon>Trepomonas</taxon>
    </lineage>
</organism>
<keyword evidence="1" id="KW-0472">Membrane</keyword>
<evidence type="ECO:0008006" key="3">
    <source>
        <dbReference type="Google" id="ProtNLM"/>
    </source>
</evidence>
<keyword evidence="1" id="KW-1133">Transmembrane helix</keyword>
<accession>A0A146K112</accession>
<keyword evidence="1" id="KW-0812">Transmembrane</keyword>
<name>A0A146K112_9EUKA</name>
<feature type="transmembrane region" description="Helical" evidence="1">
    <location>
        <begin position="107"/>
        <end position="129"/>
    </location>
</feature>
<gene>
    <name evidence="2" type="ORF">TPC1_31021</name>
</gene>
<feature type="transmembrane region" description="Helical" evidence="1">
    <location>
        <begin position="380"/>
        <end position="399"/>
    </location>
</feature>
<dbReference type="EMBL" id="GDID01007122">
    <property type="protein sequence ID" value="JAP89484.1"/>
    <property type="molecule type" value="Transcribed_RNA"/>
</dbReference>
<feature type="non-terminal residue" evidence="2">
    <location>
        <position position="1"/>
    </location>
</feature>
<reference evidence="2" key="1">
    <citation type="submission" date="2015-07" db="EMBL/GenBank/DDBJ databases">
        <title>Adaptation to a free-living lifestyle via gene acquisitions in the diplomonad Trepomonas sp. PC1.</title>
        <authorList>
            <person name="Xu F."/>
            <person name="Jerlstrom-Hultqvist J."/>
            <person name="Kolisko M."/>
            <person name="Simpson A.G.B."/>
            <person name="Roger A.J."/>
            <person name="Svard S.G."/>
            <person name="Andersson J.O."/>
        </authorList>
    </citation>
    <scope>NUCLEOTIDE SEQUENCE</scope>
    <source>
        <strain evidence="2">PC1</strain>
    </source>
</reference>
<feature type="transmembrane region" description="Helical" evidence="1">
    <location>
        <begin position="190"/>
        <end position="209"/>
    </location>
</feature>
<protein>
    <recommendedName>
        <fullName evidence="3">Transmembrane protein</fullName>
    </recommendedName>
</protein>
<evidence type="ECO:0000313" key="2">
    <source>
        <dbReference type="EMBL" id="JAP89484.1"/>
    </source>
</evidence>
<sequence>RYFNNEMLQITDSFSNYCNQLQISEIQHLFGFKNLSNEQLNFGVINLPDIISLSQTQQLRQNLLKKDLTEFNKCVKMDALNKTVLYKNRKQLSESSFNLEINQDLQYLPPILTSIYFVFVFIISIWLSWVESWQGFYATNNQDCIGQLEIENYTRQMGLDELRNAQDPLLPNMNKSFKASFLNTKIMLEFIPTILITLLFIVLQLVIFYNKIQSPGILQYSLLKNVISTQFDRCEQLSKNNTLDISEIDLISNQQTYTLEKKLYLDLLQLEYYIVSKGGQINTYGDIQALPSYAQHNSATRYVNTIQSMYYNVQISSRNLLLTLNNIDAFNHTLLTQEEANIILMKINEITEIDSDLHNELMILLTQYEDKFEYKQASYYFIYAFSALIVVLIIIIQILDAKIGIIKFIMTRINVFEELLKRTEK</sequence>
<dbReference type="AlphaFoldDB" id="A0A146K112"/>
<evidence type="ECO:0000256" key="1">
    <source>
        <dbReference type="SAM" id="Phobius"/>
    </source>
</evidence>